<feature type="transmembrane region" description="Helical" evidence="2">
    <location>
        <begin position="38"/>
        <end position="59"/>
    </location>
</feature>
<organism evidence="3 4">
    <name type="scientific">Capsaspora owczarzaki (strain ATCC 30864)</name>
    <dbReference type="NCBI Taxonomy" id="595528"/>
    <lineage>
        <taxon>Eukaryota</taxon>
        <taxon>Filasterea</taxon>
        <taxon>Capsaspora</taxon>
    </lineage>
</organism>
<evidence type="ECO:0000313" key="3">
    <source>
        <dbReference type="EMBL" id="KJE89737.1"/>
    </source>
</evidence>
<dbReference type="RefSeq" id="XP_004366037.1">
    <property type="nucleotide sequence ID" value="XM_004365980.2"/>
</dbReference>
<evidence type="ECO:0000313" key="4">
    <source>
        <dbReference type="Proteomes" id="UP000008743"/>
    </source>
</evidence>
<feature type="compositionally biased region" description="Polar residues" evidence="1">
    <location>
        <begin position="260"/>
        <end position="270"/>
    </location>
</feature>
<dbReference type="PhylomeDB" id="A0A0D2VIE2"/>
<feature type="transmembrane region" description="Helical" evidence="2">
    <location>
        <begin position="343"/>
        <end position="365"/>
    </location>
</feature>
<keyword evidence="2" id="KW-1133">Transmembrane helix</keyword>
<dbReference type="EMBL" id="KE346360">
    <property type="protein sequence ID" value="KJE89737.1"/>
    <property type="molecule type" value="Genomic_DNA"/>
</dbReference>
<protein>
    <submittedName>
        <fullName evidence="3">Uncharacterized protein</fullName>
    </submittedName>
</protein>
<keyword evidence="4" id="KW-1185">Reference proteome</keyword>
<dbReference type="Proteomes" id="UP000008743">
    <property type="component" value="Unassembled WGS sequence"/>
</dbReference>
<accession>A0A0D2VIE2</accession>
<keyword evidence="2" id="KW-0472">Membrane</keyword>
<feature type="compositionally biased region" description="Polar residues" evidence="1">
    <location>
        <begin position="421"/>
        <end position="438"/>
    </location>
</feature>
<gene>
    <name evidence="3" type="ORF">CAOG_001166</name>
</gene>
<feature type="transmembrane region" description="Helical" evidence="2">
    <location>
        <begin position="71"/>
        <end position="96"/>
    </location>
</feature>
<keyword evidence="2" id="KW-0812">Transmembrane</keyword>
<feature type="compositionally biased region" description="Polar residues" evidence="1">
    <location>
        <begin position="224"/>
        <end position="233"/>
    </location>
</feature>
<feature type="transmembrane region" description="Helical" evidence="2">
    <location>
        <begin position="157"/>
        <end position="181"/>
    </location>
</feature>
<feature type="transmembrane region" description="Helical" evidence="2">
    <location>
        <begin position="116"/>
        <end position="136"/>
    </location>
</feature>
<dbReference type="AlphaFoldDB" id="A0A0D2VIE2"/>
<evidence type="ECO:0000256" key="2">
    <source>
        <dbReference type="SAM" id="Phobius"/>
    </source>
</evidence>
<feature type="transmembrane region" description="Helical" evidence="2">
    <location>
        <begin position="298"/>
        <end position="323"/>
    </location>
</feature>
<proteinExistence type="predicted"/>
<feature type="compositionally biased region" description="Basic and acidic residues" evidence="1">
    <location>
        <begin position="234"/>
        <end position="244"/>
    </location>
</feature>
<name>A0A0D2VIE2_CAPO3</name>
<evidence type="ECO:0000256" key="1">
    <source>
        <dbReference type="SAM" id="MobiDB-lite"/>
    </source>
</evidence>
<feature type="transmembrane region" description="Helical" evidence="2">
    <location>
        <begin position="187"/>
        <end position="209"/>
    </location>
</feature>
<feature type="region of interest" description="Disordered" evidence="1">
    <location>
        <begin position="421"/>
        <end position="442"/>
    </location>
</feature>
<sequence>MGATISTSSACEFPYAASTGCTQTFAEQIGALHDGLSITYGIGCLGLLIFSTACLVRIYQLRRSNAAISEAVLSATTLKVMCVTYAVVIALCIRSVDLLAWRGWINLTFNNFLYDVGGAGIITVVCIQIDHWLAFLNSTTISKRKAYRRQQRIITTGSVSVAWLSLIILGILSIQVGSYWVFNGIKLGIFIAIILFWCALGIFSGRRIVGILAEAERKYGIRSNQDGEAAKNNNTHDSESEHHSRTSNSITHESTDGHRSSTTKSNTISRASGKPQVGEEESAQTITSRRRTVALRRVYNRVVIASAAEIIAVIAITYNIIYITLSGYDWGQRVLPIEVDTMILLNAAVYDLCHFAFVLIVLGFFHPFRSAISHGNNPAQYSSSASESKSSRKLKHSYASNANSTPMLTSELADISMSQMNASTTDVAQSTAQASPAENASAERLVEDEGIEVMMNDPTTEHFPSPSMEIVGSNSVRASVVTESRNDLEPNNPDNLQSPPAQVVVHIGGTSNSSVDVSQ</sequence>
<feature type="region of interest" description="Disordered" evidence="1">
    <location>
        <begin position="224"/>
        <end position="285"/>
    </location>
</feature>
<reference evidence="4" key="1">
    <citation type="submission" date="2011-02" db="EMBL/GenBank/DDBJ databases">
        <title>The Genome Sequence of Capsaspora owczarzaki ATCC 30864.</title>
        <authorList>
            <person name="Russ C."/>
            <person name="Cuomo C."/>
            <person name="Burger G."/>
            <person name="Gray M.W."/>
            <person name="Holland P.W.H."/>
            <person name="King N."/>
            <person name="Lang F.B.F."/>
            <person name="Roger A.J."/>
            <person name="Ruiz-Trillo I."/>
            <person name="Young S.K."/>
            <person name="Zeng Q."/>
            <person name="Gargeya S."/>
            <person name="Alvarado L."/>
            <person name="Berlin A."/>
            <person name="Chapman S.B."/>
            <person name="Chen Z."/>
            <person name="Freedman E."/>
            <person name="Gellesch M."/>
            <person name="Goldberg J."/>
            <person name="Griggs A."/>
            <person name="Gujja S."/>
            <person name="Heilman E."/>
            <person name="Heiman D."/>
            <person name="Howarth C."/>
            <person name="Mehta T."/>
            <person name="Neiman D."/>
            <person name="Pearson M."/>
            <person name="Roberts A."/>
            <person name="Saif S."/>
            <person name="Shea T."/>
            <person name="Shenoy N."/>
            <person name="Sisk P."/>
            <person name="Stolte C."/>
            <person name="Sykes S."/>
            <person name="White J."/>
            <person name="Yandava C."/>
            <person name="Haas B."/>
            <person name="Nusbaum C."/>
            <person name="Birren B."/>
        </authorList>
    </citation>
    <scope>NUCLEOTIDE SEQUENCE</scope>
    <source>
        <strain evidence="4">ATCC 30864</strain>
    </source>
</reference>
<dbReference type="InParanoid" id="A0A0D2VIE2"/>